<dbReference type="AlphaFoldDB" id="A0A2C9UF70"/>
<keyword evidence="2" id="KW-0472">Membrane</keyword>
<dbReference type="OMA" id="HDEPQEP"/>
<keyword evidence="2" id="KW-1133">Transmembrane helix</keyword>
<dbReference type="Pfam" id="PF14364">
    <property type="entry name" value="DUF4408"/>
    <property type="match status" value="1"/>
</dbReference>
<accession>A0A2C9UF70</accession>
<protein>
    <recommendedName>
        <fullName evidence="3">DUF4408 domain-containing protein</fullName>
    </recommendedName>
</protein>
<evidence type="ECO:0000259" key="3">
    <source>
        <dbReference type="Pfam" id="PF14364"/>
    </source>
</evidence>
<sequence>MAFPTISNVVLSLKLALISTGILSIAVALKLCVPLVTDFAVSELPVIYGSFLSWLQPPYLYLVINGIIISIVASSKLHKPEEPSKQHEIIPPPTLAVAAPNASASGDTPSDYINSVAVGVSGYQDLNLVDKVVPVDYRSMNGAYKREEGEVVEKEITVTEGADEALVSSKLVQPAQRSDSMEFLIEKEETKKPLVSARFGSKSKKSAKASPEAGKAVLLGVSKPKRNDTLESTWKMITDGRPMPLTRHLKKFDRWDTHLRRDGATSSPPLPGKMNKSETCSENKSKLSDENRQGSGKLKKEPSLSQDELNRRVEAFIKKFNEEMRMQRQESLNRYQEMISRGAY</sequence>
<dbReference type="InterPro" id="IPR025520">
    <property type="entry name" value="DUF4408"/>
</dbReference>
<dbReference type="STRING" id="3983.A0A2C9UF70"/>
<feature type="domain" description="DUF4408" evidence="3">
    <location>
        <begin position="45"/>
        <end position="77"/>
    </location>
</feature>
<name>A0A2C9UF70_MANES</name>
<feature type="transmembrane region" description="Helical" evidence="2">
    <location>
        <begin position="12"/>
        <end position="36"/>
    </location>
</feature>
<organism evidence="4 5">
    <name type="scientific">Manihot esculenta</name>
    <name type="common">Cassava</name>
    <name type="synonym">Jatropha manihot</name>
    <dbReference type="NCBI Taxonomy" id="3983"/>
    <lineage>
        <taxon>Eukaryota</taxon>
        <taxon>Viridiplantae</taxon>
        <taxon>Streptophyta</taxon>
        <taxon>Embryophyta</taxon>
        <taxon>Tracheophyta</taxon>
        <taxon>Spermatophyta</taxon>
        <taxon>Magnoliopsida</taxon>
        <taxon>eudicotyledons</taxon>
        <taxon>Gunneridae</taxon>
        <taxon>Pentapetalae</taxon>
        <taxon>rosids</taxon>
        <taxon>fabids</taxon>
        <taxon>Malpighiales</taxon>
        <taxon>Euphorbiaceae</taxon>
        <taxon>Crotonoideae</taxon>
        <taxon>Manihoteae</taxon>
        <taxon>Manihot</taxon>
    </lineage>
</organism>
<evidence type="ECO:0000313" key="5">
    <source>
        <dbReference type="Proteomes" id="UP000091857"/>
    </source>
</evidence>
<dbReference type="OrthoDB" id="1933168at2759"/>
<feature type="transmembrane region" description="Helical" evidence="2">
    <location>
        <begin position="59"/>
        <end position="77"/>
    </location>
</feature>
<keyword evidence="5" id="KW-1185">Reference proteome</keyword>
<comment type="caution">
    <text evidence="4">The sequence shown here is derived from an EMBL/GenBank/DDBJ whole genome shotgun (WGS) entry which is preliminary data.</text>
</comment>
<dbReference type="Proteomes" id="UP000091857">
    <property type="component" value="Chromosome 15"/>
</dbReference>
<dbReference type="EMBL" id="CM004401">
    <property type="protein sequence ID" value="OAY28640.1"/>
    <property type="molecule type" value="Genomic_DNA"/>
</dbReference>
<dbReference type="PANTHER" id="PTHR33098:SF117">
    <property type="entry name" value="COTTON FIBER (DUF761)"/>
    <property type="match status" value="1"/>
</dbReference>
<evidence type="ECO:0000313" key="4">
    <source>
        <dbReference type="EMBL" id="OAY28640.1"/>
    </source>
</evidence>
<gene>
    <name evidence="4" type="ORF">MANES_15G083300v8</name>
</gene>
<dbReference type="Gramene" id="Manes.15G083300.1.v8.1">
    <property type="protein sequence ID" value="Manes.15G083300.1.v8.1.CDS"/>
    <property type="gene ID" value="Manes.15G083300.v8.1"/>
</dbReference>
<feature type="compositionally biased region" description="Basic and acidic residues" evidence="1">
    <location>
        <begin position="275"/>
        <end position="309"/>
    </location>
</feature>
<evidence type="ECO:0000256" key="1">
    <source>
        <dbReference type="SAM" id="MobiDB-lite"/>
    </source>
</evidence>
<feature type="region of interest" description="Disordered" evidence="1">
    <location>
        <begin position="259"/>
        <end position="309"/>
    </location>
</feature>
<proteinExistence type="predicted"/>
<evidence type="ECO:0000256" key="2">
    <source>
        <dbReference type="SAM" id="Phobius"/>
    </source>
</evidence>
<dbReference type="Pfam" id="PF05553">
    <property type="entry name" value="DUF761"/>
    <property type="match status" value="1"/>
</dbReference>
<reference evidence="5" key="1">
    <citation type="journal article" date="2016" name="Nat. Biotechnol.">
        <title>Sequencing wild and cultivated cassava and related species reveals extensive interspecific hybridization and genetic diversity.</title>
        <authorList>
            <person name="Bredeson J.V."/>
            <person name="Lyons J.B."/>
            <person name="Prochnik S.E."/>
            <person name="Wu G.A."/>
            <person name="Ha C.M."/>
            <person name="Edsinger-Gonzales E."/>
            <person name="Grimwood J."/>
            <person name="Schmutz J."/>
            <person name="Rabbi I.Y."/>
            <person name="Egesi C."/>
            <person name="Nauluvula P."/>
            <person name="Lebot V."/>
            <person name="Ndunguru J."/>
            <person name="Mkamilo G."/>
            <person name="Bart R.S."/>
            <person name="Setter T.L."/>
            <person name="Gleadow R.M."/>
            <person name="Kulakow P."/>
            <person name="Ferguson M.E."/>
            <person name="Rounsley S."/>
            <person name="Rokhsar D.S."/>
        </authorList>
    </citation>
    <scope>NUCLEOTIDE SEQUENCE [LARGE SCALE GENOMIC DNA]</scope>
    <source>
        <strain evidence="5">cv. AM560-2</strain>
    </source>
</reference>
<dbReference type="PANTHER" id="PTHR33098">
    <property type="entry name" value="COTTON FIBER (DUF761)"/>
    <property type="match status" value="1"/>
</dbReference>
<keyword evidence="2" id="KW-0812">Transmembrane</keyword>
<dbReference type="InterPro" id="IPR008480">
    <property type="entry name" value="DUF761_pln"/>
</dbReference>